<dbReference type="PANTHER" id="PTHR12242">
    <property type="entry name" value="OS02G0130600 PROTEIN-RELATED"/>
    <property type="match status" value="1"/>
</dbReference>
<feature type="transmembrane region" description="Helical" evidence="2">
    <location>
        <begin position="28"/>
        <end position="50"/>
    </location>
</feature>
<evidence type="ECO:0000313" key="4">
    <source>
        <dbReference type="Proteomes" id="UP000738359"/>
    </source>
</evidence>
<keyword evidence="2" id="KW-1133">Transmembrane helix</keyword>
<feature type="transmembrane region" description="Helical" evidence="2">
    <location>
        <begin position="208"/>
        <end position="228"/>
    </location>
</feature>
<proteinExistence type="predicted"/>
<dbReference type="PANTHER" id="PTHR12242:SF1">
    <property type="entry name" value="MYND-TYPE DOMAIN-CONTAINING PROTEIN"/>
    <property type="match status" value="1"/>
</dbReference>
<gene>
    <name evidence="3" type="ORF">BGZ70_008588</name>
</gene>
<accession>A0A9P6M6L9</accession>
<evidence type="ECO:0000256" key="1">
    <source>
        <dbReference type="SAM" id="MobiDB-lite"/>
    </source>
</evidence>
<dbReference type="Proteomes" id="UP000738359">
    <property type="component" value="Unassembled WGS sequence"/>
</dbReference>
<feature type="transmembrane region" description="Helical" evidence="2">
    <location>
        <begin position="66"/>
        <end position="85"/>
    </location>
</feature>
<name>A0A9P6M6L9_MORAP</name>
<evidence type="ECO:0000313" key="3">
    <source>
        <dbReference type="EMBL" id="KAF9967687.1"/>
    </source>
</evidence>
<keyword evidence="2" id="KW-0472">Membrane</keyword>
<sequence length="284" mass="32924">MLQAIARGLKLDRFEPDRIVTSNLVKPLTLAILRGITCLYTLIVIISVWATTKSFSRWAMFFTNESYFGLTLYLVCSSIWSIGYLRQPVQERAQWLKNRSPWWGWLHWLLYSTVITYHIIVPIVYWTILNVGGSMTALATWQNVSVHAIDGVFAIFELIFNRHFLQPIHSVIVAAVMVLYMLLTFVVRKTEGVWVYPFLNWDQGAICAAYYLGIAIGLFIIFFVLLILHKYRNRWLAKRCAAVNADQQLESYRPQQSSYHDSQPTENAYQLHSQPQGEKTEYEG</sequence>
<feature type="region of interest" description="Disordered" evidence="1">
    <location>
        <begin position="254"/>
        <end position="284"/>
    </location>
</feature>
<keyword evidence="4" id="KW-1185">Reference proteome</keyword>
<feature type="transmembrane region" description="Helical" evidence="2">
    <location>
        <begin position="105"/>
        <end position="128"/>
    </location>
</feature>
<protein>
    <submittedName>
        <fullName evidence="3">Uncharacterized protein</fullName>
    </submittedName>
</protein>
<comment type="caution">
    <text evidence="3">The sequence shown here is derived from an EMBL/GenBank/DDBJ whole genome shotgun (WGS) entry which is preliminary data.</text>
</comment>
<organism evidence="3 4">
    <name type="scientific">Mortierella alpina</name>
    <name type="common">Oleaginous fungus</name>
    <name type="synonym">Mortierella renispora</name>
    <dbReference type="NCBI Taxonomy" id="64518"/>
    <lineage>
        <taxon>Eukaryota</taxon>
        <taxon>Fungi</taxon>
        <taxon>Fungi incertae sedis</taxon>
        <taxon>Mucoromycota</taxon>
        <taxon>Mortierellomycotina</taxon>
        <taxon>Mortierellomycetes</taxon>
        <taxon>Mortierellales</taxon>
        <taxon>Mortierellaceae</taxon>
        <taxon>Mortierella</taxon>
    </lineage>
</organism>
<dbReference type="EMBL" id="JAAAHY010000063">
    <property type="protein sequence ID" value="KAF9967687.1"/>
    <property type="molecule type" value="Genomic_DNA"/>
</dbReference>
<dbReference type="OrthoDB" id="419711at2759"/>
<reference evidence="3" key="1">
    <citation type="journal article" date="2020" name="Fungal Divers.">
        <title>Resolving the Mortierellaceae phylogeny through synthesis of multi-gene phylogenetics and phylogenomics.</title>
        <authorList>
            <person name="Vandepol N."/>
            <person name="Liber J."/>
            <person name="Desiro A."/>
            <person name="Na H."/>
            <person name="Kennedy M."/>
            <person name="Barry K."/>
            <person name="Grigoriev I.V."/>
            <person name="Miller A.N."/>
            <person name="O'Donnell K."/>
            <person name="Stajich J.E."/>
            <person name="Bonito G."/>
        </authorList>
    </citation>
    <scope>NUCLEOTIDE SEQUENCE</scope>
    <source>
        <strain evidence="3">CK1249</strain>
    </source>
</reference>
<dbReference type="AlphaFoldDB" id="A0A9P6M6L9"/>
<dbReference type="GO" id="GO:0016020">
    <property type="term" value="C:membrane"/>
    <property type="evidence" value="ECO:0007669"/>
    <property type="project" value="TreeGrafter"/>
</dbReference>
<evidence type="ECO:0000256" key="2">
    <source>
        <dbReference type="SAM" id="Phobius"/>
    </source>
</evidence>
<keyword evidence="2" id="KW-0812">Transmembrane</keyword>
<feature type="compositionally biased region" description="Polar residues" evidence="1">
    <location>
        <begin position="254"/>
        <end position="277"/>
    </location>
</feature>
<feature type="transmembrane region" description="Helical" evidence="2">
    <location>
        <begin position="167"/>
        <end position="188"/>
    </location>
</feature>
<feature type="transmembrane region" description="Helical" evidence="2">
    <location>
        <begin position="140"/>
        <end position="160"/>
    </location>
</feature>